<dbReference type="InterPro" id="IPR050426">
    <property type="entry name" value="Glycosyltransferase_28"/>
</dbReference>
<keyword evidence="4" id="KW-0045">Antibiotic biosynthesis</keyword>
<dbReference type="GO" id="GO:0016758">
    <property type="term" value="F:hexosyltransferase activity"/>
    <property type="evidence" value="ECO:0007669"/>
    <property type="project" value="UniProtKB-ARBA"/>
</dbReference>
<sequence>MRVLFAVNPEKSLFPYLVPLAWALRTAGHEVRVASRPGFADVITRAGLTAVPVGRDQAHDRRLVAGGMTPEAMQEARSGMGPPYDVLEDPSKADWEYLRDEHLEAVRVWHRPENFPLIAGLVEFARAWEPDLVVWEPTTYAGPIAAKACGAAHARFLWSVDAFGLTRDLFLKLKAEQPAGEQVDPLADWFSSYGRKYGFEFSEDMTTGHFTVDQIPPSLRDPADLHYVPMRYVPYGGAAVVPPWLWAAPEKPRVALTMGLSATRVFGGYDVPLQEILDELGDLDIELVATIAESEQRKLTRVPANTRVVSYAPLHALAPTCSVVIHHAGAATLTTTALYAVPQLSLHHHWDGPMLARGLAAQGAGLEIHTTRVTGRAVREAVLRLLHEPGFRDRAADLRDELRQLPTPNQLVPEIELLTAKYRAVTP</sequence>
<dbReference type="NCBIfam" id="TIGR04516">
    <property type="entry name" value="glycosyl_450act"/>
    <property type="match status" value="1"/>
</dbReference>
<evidence type="ECO:0000256" key="1">
    <source>
        <dbReference type="ARBA" id="ARBA00006962"/>
    </source>
</evidence>
<dbReference type="RefSeq" id="WP_184694559.1">
    <property type="nucleotide sequence ID" value="NZ_JACHJN010000008.1"/>
</dbReference>
<evidence type="ECO:0000256" key="2">
    <source>
        <dbReference type="ARBA" id="ARBA00022676"/>
    </source>
</evidence>
<gene>
    <name evidence="7" type="ORF">FHS29_005141</name>
</gene>
<accession>A0A841CNP1</accession>
<reference evidence="7 8" key="1">
    <citation type="submission" date="2020-08" db="EMBL/GenBank/DDBJ databases">
        <title>Genomic Encyclopedia of Type Strains, Phase III (KMG-III): the genomes of soil and plant-associated and newly described type strains.</title>
        <authorList>
            <person name="Whitman W."/>
        </authorList>
    </citation>
    <scope>NUCLEOTIDE SEQUENCE [LARGE SCALE GENOMIC DNA]</scope>
    <source>
        <strain evidence="7 8">CECT 8640</strain>
    </source>
</reference>
<evidence type="ECO:0000259" key="5">
    <source>
        <dbReference type="Pfam" id="PF06722"/>
    </source>
</evidence>
<evidence type="ECO:0000259" key="6">
    <source>
        <dbReference type="Pfam" id="PF21036"/>
    </source>
</evidence>
<comment type="similarity">
    <text evidence="1">Belongs to the glycosyltransferase 28 family.</text>
</comment>
<dbReference type="EMBL" id="JACHJN010000008">
    <property type="protein sequence ID" value="MBB5958533.1"/>
    <property type="molecule type" value="Genomic_DNA"/>
</dbReference>
<feature type="domain" description="Erythromycin biosynthesis protein CIII-like N-terminal" evidence="6">
    <location>
        <begin position="22"/>
        <end position="259"/>
    </location>
</feature>
<evidence type="ECO:0000313" key="7">
    <source>
        <dbReference type="EMBL" id="MBB5958533.1"/>
    </source>
</evidence>
<dbReference type="GO" id="GO:0008194">
    <property type="term" value="F:UDP-glycosyltransferase activity"/>
    <property type="evidence" value="ECO:0007669"/>
    <property type="project" value="InterPro"/>
</dbReference>
<dbReference type="SUPFAM" id="SSF53756">
    <property type="entry name" value="UDP-Glycosyltransferase/glycogen phosphorylase"/>
    <property type="match status" value="1"/>
</dbReference>
<keyword evidence="3 7" id="KW-0808">Transferase</keyword>
<keyword evidence="8" id="KW-1185">Reference proteome</keyword>
<dbReference type="Proteomes" id="UP000547510">
    <property type="component" value="Unassembled WGS sequence"/>
</dbReference>
<evidence type="ECO:0000256" key="4">
    <source>
        <dbReference type="ARBA" id="ARBA00023194"/>
    </source>
</evidence>
<dbReference type="InterPro" id="IPR030953">
    <property type="entry name" value="Glycosyl_450act"/>
</dbReference>
<dbReference type="AlphaFoldDB" id="A0A841CNP1"/>
<protein>
    <submittedName>
        <fullName evidence="7">Glycosyltransferase (Activator-dependent family)</fullName>
    </submittedName>
</protein>
<dbReference type="PANTHER" id="PTHR48050:SF13">
    <property type="entry name" value="STEROL 3-BETA-GLUCOSYLTRANSFERASE UGT80A2"/>
    <property type="match status" value="1"/>
</dbReference>
<comment type="caution">
    <text evidence="7">The sequence shown here is derived from an EMBL/GenBank/DDBJ whole genome shotgun (WGS) entry which is preliminary data.</text>
</comment>
<keyword evidence="2" id="KW-0328">Glycosyltransferase</keyword>
<dbReference type="PANTHER" id="PTHR48050">
    <property type="entry name" value="STEROL 3-BETA-GLUCOSYLTRANSFERASE"/>
    <property type="match status" value="1"/>
</dbReference>
<evidence type="ECO:0000313" key="8">
    <source>
        <dbReference type="Proteomes" id="UP000547510"/>
    </source>
</evidence>
<dbReference type="Pfam" id="PF21036">
    <property type="entry name" value="EryCIII-like_N"/>
    <property type="match status" value="1"/>
</dbReference>
<dbReference type="InterPro" id="IPR048284">
    <property type="entry name" value="EryCIII-like_N"/>
</dbReference>
<dbReference type="Pfam" id="PF06722">
    <property type="entry name" value="EryCIII-like_C"/>
    <property type="match status" value="1"/>
</dbReference>
<dbReference type="FunFam" id="3.40.50.2000:FF:000072">
    <property type="entry name" value="Glycosyl transferase"/>
    <property type="match status" value="1"/>
</dbReference>
<organism evidence="7 8">
    <name type="scientific">Saccharothrix tamanrassetensis</name>
    <dbReference type="NCBI Taxonomy" id="1051531"/>
    <lineage>
        <taxon>Bacteria</taxon>
        <taxon>Bacillati</taxon>
        <taxon>Actinomycetota</taxon>
        <taxon>Actinomycetes</taxon>
        <taxon>Pseudonocardiales</taxon>
        <taxon>Pseudonocardiaceae</taxon>
        <taxon>Saccharothrix</taxon>
    </lineage>
</organism>
<name>A0A841CNP1_9PSEU</name>
<feature type="domain" description="Erythromycin biosynthesis protein CIII-like C-terminal" evidence="5">
    <location>
        <begin position="275"/>
        <end position="416"/>
    </location>
</feature>
<dbReference type="InterPro" id="IPR010610">
    <property type="entry name" value="EryCIII-like_C"/>
</dbReference>
<dbReference type="GO" id="GO:0017000">
    <property type="term" value="P:antibiotic biosynthetic process"/>
    <property type="evidence" value="ECO:0007669"/>
    <property type="project" value="UniProtKB-KW"/>
</dbReference>
<proteinExistence type="inferred from homology"/>
<dbReference type="Gene3D" id="3.40.50.2000">
    <property type="entry name" value="Glycogen Phosphorylase B"/>
    <property type="match status" value="2"/>
</dbReference>
<dbReference type="CDD" id="cd03784">
    <property type="entry name" value="GT1_Gtf-like"/>
    <property type="match status" value="1"/>
</dbReference>
<evidence type="ECO:0000256" key="3">
    <source>
        <dbReference type="ARBA" id="ARBA00022679"/>
    </source>
</evidence>
<dbReference type="InterPro" id="IPR002213">
    <property type="entry name" value="UDP_glucos_trans"/>
</dbReference>